<keyword evidence="2 3" id="KW-0040">ANK repeat</keyword>
<feature type="compositionally biased region" description="Pro residues" evidence="4">
    <location>
        <begin position="234"/>
        <end position="264"/>
    </location>
</feature>
<reference evidence="5" key="1">
    <citation type="submission" date="2021-01" db="EMBL/GenBank/DDBJ databases">
        <authorList>
            <person name="Corre E."/>
            <person name="Pelletier E."/>
            <person name="Niang G."/>
            <person name="Scheremetjew M."/>
            <person name="Finn R."/>
            <person name="Kale V."/>
            <person name="Holt S."/>
            <person name="Cochrane G."/>
            <person name="Meng A."/>
            <person name="Brown T."/>
            <person name="Cohen L."/>
        </authorList>
    </citation>
    <scope>NUCLEOTIDE SEQUENCE</scope>
    <source>
        <strain evidence="5">SoJaBio B1-5/56/2</strain>
    </source>
</reference>
<dbReference type="PANTHER" id="PTHR24171">
    <property type="entry name" value="ANKYRIN REPEAT DOMAIN-CONTAINING PROTEIN 39-RELATED"/>
    <property type="match status" value="1"/>
</dbReference>
<organism evidence="5">
    <name type="scientific">Paramoeba aestuarina</name>
    <dbReference type="NCBI Taxonomy" id="180227"/>
    <lineage>
        <taxon>Eukaryota</taxon>
        <taxon>Amoebozoa</taxon>
        <taxon>Discosea</taxon>
        <taxon>Flabellinia</taxon>
        <taxon>Dactylopodida</taxon>
        <taxon>Paramoebidae</taxon>
        <taxon>Paramoeba</taxon>
    </lineage>
</organism>
<feature type="repeat" description="ANK" evidence="3">
    <location>
        <begin position="78"/>
        <end position="110"/>
    </location>
</feature>
<dbReference type="PROSITE" id="PS50088">
    <property type="entry name" value="ANK_REPEAT"/>
    <property type="match status" value="2"/>
</dbReference>
<evidence type="ECO:0000256" key="1">
    <source>
        <dbReference type="ARBA" id="ARBA00022737"/>
    </source>
</evidence>
<dbReference type="SMART" id="SM00248">
    <property type="entry name" value="ANK"/>
    <property type="match status" value="2"/>
</dbReference>
<dbReference type="AlphaFoldDB" id="A0A7S4KYU7"/>
<evidence type="ECO:0000256" key="4">
    <source>
        <dbReference type="SAM" id="MobiDB-lite"/>
    </source>
</evidence>
<protein>
    <submittedName>
        <fullName evidence="5">Uncharacterized protein</fullName>
    </submittedName>
</protein>
<evidence type="ECO:0000256" key="2">
    <source>
        <dbReference type="ARBA" id="ARBA00023043"/>
    </source>
</evidence>
<dbReference type="InterPro" id="IPR002110">
    <property type="entry name" value="Ankyrin_rpt"/>
</dbReference>
<dbReference type="Gene3D" id="1.25.40.20">
    <property type="entry name" value="Ankyrin repeat-containing domain"/>
    <property type="match status" value="1"/>
</dbReference>
<feature type="repeat" description="ANK" evidence="3">
    <location>
        <begin position="45"/>
        <end position="77"/>
    </location>
</feature>
<evidence type="ECO:0000256" key="3">
    <source>
        <dbReference type="PROSITE-ProRule" id="PRU00023"/>
    </source>
</evidence>
<feature type="region of interest" description="Disordered" evidence="4">
    <location>
        <begin position="176"/>
        <end position="264"/>
    </location>
</feature>
<accession>A0A7S4KYU7</accession>
<gene>
    <name evidence="5" type="ORF">NAES01612_LOCUS13296</name>
</gene>
<dbReference type="PROSITE" id="PS50297">
    <property type="entry name" value="ANK_REP_REGION"/>
    <property type="match status" value="2"/>
</dbReference>
<dbReference type="InterPro" id="IPR036770">
    <property type="entry name" value="Ankyrin_rpt-contain_sf"/>
</dbReference>
<dbReference type="EMBL" id="HBKR01020361">
    <property type="protein sequence ID" value="CAE2309683.1"/>
    <property type="molecule type" value="Transcribed_RNA"/>
</dbReference>
<evidence type="ECO:0000313" key="5">
    <source>
        <dbReference type="EMBL" id="CAE2309683.1"/>
    </source>
</evidence>
<keyword evidence="1" id="KW-0677">Repeat</keyword>
<dbReference type="SUPFAM" id="SSF48403">
    <property type="entry name" value="Ankyrin repeat"/>
    <property type="match status" value="1"/>
</dbReference>
<sequence length="264" mass="27062">MKSTSAVSGKDQDSKLLDCCSKGRKNDIVPLLDQGANENAQAEDSWYTPLHFAIESGSVESVECLLENGAEPNKTNKEGKTPLHLASASGNKKSIECLLLYGANKFLKDSKGDLAVNVCPVDCYELFGATKPPGKKGVPSSAGSGVPAFSLEIFPEKNYSGARVLAPASVTCPAPHVEGREERAPAPAPAPAPVERTPAPGPPPSVPAPVPRPGLPAPFEGGLPVPIGGRGAAPLPPPPAFPSPLPPALPPAPATPSLPPPPPQ</sequence>
<name>A0A7S4KYU7_9EUKA</name>
<proteinExistence type="predicted"/>
<feature type="compositionally biased region" description="Pro residues" evidence="4">
    <location>
        <begin position="199"/>
        <end position="216"/>
    </location>
</feature>
<dbReference type="Pfam" id="PF12796">
    <property type="entry name" value="Ank_2"/>
    <property type="match status" value="1"/>
</dbReference>